<reference evidence="1 2" key="1">
    <citation type="submission" date="2022-06" db="EMBL/GenBank/DDBJ databases">
        <title>Halomicroarcula sp. a new haloarchaeum isolate from saline soil.</title>
        <authorList>
            <person name="Strakova D."/>
            <person name="Galisteo C."/>
            <person name="Sanchez-Porro C."/>
            <person name="Ventosa A."/>
        </authorList>
    </citation>
    <scope>NUCLEOTIDE SEQUENCE [LARGE SCALE GENOMIC DNA]</scope>
    <source>
        <strain evidence="1 2">S3CR25-11</strain>
    </source>
</reference>
<name>A0ABU2FTH3_9EURY</name>
<dbReference type="Proteomes" id="UP001268864">
    <property type="component" value="Unassembled WGS sequence"/>
</dbReference>
<evidence type="ECO:0000313" key="2">
    <source>
        <dbReference type="Proteomes" id="UP001268864"/>
    </source>
</evidence>
<keyword evidence="2" id="KW-1185">Reference proteome</keyword>
<proteinExistence type="predicted"/>
<dbReference type="EMBL" id="JAMQOS010000007">
    <property type="protein sequence ID" value="MDS0284068.1"/>
    <property type="molecule type" value="Genomic_DNA"/>
</dbReference>
<sequence length="104" mass="11667">MKRLPCSRCVASHRRTSAVTVVNREFEAADIVGKQRHPYQGDVDVDIVPADHVLDFVSLAFIERFPTLAKRATMKLVCEFFPSLVVQVADFVRPCRCGFSGLVK</sequence>
<comment type="caution">
    <text evidence="1">The sequence shown here is derived from an EMBL/GenBank/DDBJ whole genome shotgun (WGS) entry which is preliminary data.</text>
</comment>
<accession>A0ABU2FTH3</accession>
<gene>
    <name evidence="1" type="ORF">NDI86_18285</name>
</gene>
<protein>
    <submittedName>
        <fullName evidence="1">Uncharacterized protein</fullName>
    </submittedName>
</protein>
<organism evidence="1 2">
    <name type="scientific">Haloarcula onubensis</name>
    <dbReference type="NCBI Taxonomy" id="2950539"/>
    <lineage>
        <taxon>Archaea</taxon>
        <taxon>Methanobacteriati</taxon>
        <taxon>Methanobacteriota</taxon>
        <taxon>Stenosarchaea group</taxon>
        <taxon>Halobacteria</taxon>
        <taxon>Halobacteriales</taxon>
        <taxon>Haloarculaceae</taxon>
        <taxon>Haloarcula</taxon>
    </lineage>
</organism>
<evidence type="ECO:0000313" key="1">
    <source>
        <dbReference type="EMBL" id="MDS0284068.1"/>
    </source>
</evidence>